<proteinExistence type="predicted"/>
<reference evidence="1" key="1">
    <citation type="submission" date="2021-06" db="EMBL/GenBank/DDBJ databases">
        <title>Comparative genomics, transcriptomics and evolutionary studies reveal genomic signatures of adaptation to plant cell wall in hemibiotrophic fungi.</title>
        <authorList>
            <consortium name="DOE Joint Genome Institute"/>
            <person name="Baroncelli R."/>
            <person name="Diaz J.F."/>
            <person name="Benocci T."/>
            <person name="Peng M."/>
            <person name="Battaglia E."/>
            <person name="Haridas S."/>
            <person name="Andreopoulos W."/>
            <person name="Labutti K."/>
            <person name="Pangilinan J."/>
            <person name="Floch G.L."/>
            <person name="Makela M.R."/>
            <person name="Henrissat B."/>
            <person name="Grigoriev I.V."/>
            <person name="Crouch J.A."/>
            <person name="De Vries R.P."/>
            <person name="Sukno S.A."/>
            <person name="Thon M.R."/>
        </authorList>
    </citation>
    <scope>NUCLEOTIDE SEQUENCE</scope>
    <source>
        <strain evidence="1">CBS 193.32</strain>
    </source>
</reference>
<accession>A0AAJ0AL65</accession>
<evidence type="ECO:0000313" key="2">
    <source>
        <dbReference type="Proteomes" id="UP001224890"/>
    </source>
</evidence>
<dbReference type="GeneID" id="85456947"/>
<organism evidence="1 2">
    <name type="scientific">Colletotrichum godetiae</name>
    <dbReference type="NCBI Taxonomy" id="1209918"/>
    <lineage>
        <taxon>Eukaryota</taxon>
        <taxon>Fungi</taxon>
        <taxon>Dikarya</taxon>
        <taxon>Ascomycota</taxon>
        <taxon>Pezizomycotina</taxon>
        <taxon>Sordariomycetes</taxon>
        <taxon>Hypocreomycetidae</taxon>
        <taxon>Glomerellales</taxon>
        <taxon>Glomerellaceae</taxon>
        <taxon>Colletotrichum</taxon>
        <taxon>Colletotrichum acutatum species complex</taxon>
    </lineage>
</organism>
<dbReference type="Proteomes" id="UP001224890">
    <property type="component" value="Unassembled WGS sequence"/>
</dbReference>
<evidence type="ECO:0000313" key="1">
    <source>
        <dbReference type="EMBL" id="KAK1675260.1"/>
    </source>
</evidence>
<comment type="caution">
    <text evidence="1">The sequence shown here is derived from an EMBL/GenBank/DDBJ whole genome shotgun (WGS) entry which is preliminary data.</text>
</comment>
<protein>
    <submittedName>
        <fullName evidence="1">Uncharacterized protein</fullName>
    </submittedName>
</protein>
<gene>
    <name evidence="1" type="ORF">BDP55DRAFT_632428</name>
</gene>
<dbReference type="RefSeq" id="XP_060429263.1">
    <property type="nucleotide sequence ID" value="XM_060572421.1"/>
</dbReference>
<sequence>MTDSHPQLFSPAQLGLLENVNRIQMIPAMPCPFCGDLGETDPLDELSEHVAEHMHEFALTTFLWPSKFHRDIEKETSGAACYNAIDSCRTEAQPRESDALPRDHHGLPQLQSAPTWKLLRIRMRNRQNLRTRLGRYALGQPWMKKRLANERSIPMLGGFDLALFSHVLLREIYFFADPSMKR</sequence>
<dbReference type="EMBL" id="JAHMHR010000022">
    <property type="protein sequence ID" value="KAK1675260.1"/>
    <property type="molecule type" value="Genomic_DNA"/>
</dbReference>
<dbReference type="AlphaFoldDB" id="A0AAJ0AL65"/>
<keyword evidence="2" id="KW-1185">Reference proteome</keyword>
<name>A0AAJ0AL65_9PEZI</name>